<organism evidence="1">
    <name type="scientific">Spongospora subterranea</name>
    <dbReference type="NCBI Taxonomy" id="70186"/>
    <lineage>
        <taxon>Eukaryota</taxon>
        <taxon>Sar</taxon>
        <taxon>Rhizaria</taxon>
        <taxon>Endomyxa</taxon>
        <taxon>Phytomyxea</taxon>
        <taxon>Plasmodiophorida</taxon>
        <taxon>Plasmodiophoridae</taxon>
        <taxon>Spongospora</taxon>
    </lineage>
</organism>
<dbReference type="AlphaFoldDB" id="A0A0H5QWS8"/>
<dbReference type="EMBL" id="HACM01005928">
    <property type="protein sequence ID" value="CRZ06370.1"/>
    <property type="molecule type" value="Transcribed_RNA"/>
</dbReference>
<protein>
    <submittedName>
        <fullName evidence="1">Uncharacterized protein</fullName>
    </submittedName>
</protein>
<accession>A0A0H5QWS8</accession>
<evidence type="ECO:0000313" key="1">
    <source>
        <dbReference type="EMBL" id="CRZ06370.1"/>
    </source>
</evidence>
<dbReference type="EMBL" id="HACM01005930">
    <property type="protein sequence ID" value="CRZ06372.1"/>
    <property type="molecule type" value="Transcribed_RNA"/>
</dbReference>
<proteinExistence type="predicted"/>
<dbReference type="EMBL" id="HACM01005931">
    <property type="protein sequence ID" value="CRZ06373.1"/>
    <property type="molecule type" value="Transcribed_RNA"/>
</dbReference>
<sequence length="276" mass="31840">MTRPDTISALMADIQRIRDAEREVRRHRALLESQMLKLEPGFDDRLLSNNIESIDCHSLKCRLMQYENESVETNRIKKWLCESFEQEFNLLSTYKQVRLDEIKSNVDYSSLEKAESELQRKLAASREDLSHVRELQSTVAMQVKNEVRNGEETESRCRTLRQFLDQGKCLQRQQMRMQACHRQLAALEKRITACANSELRNMDLPRTTGGQPAIQANSQVRSAKCVSFDEKTTFSTTHDLSNRSVKRPFASVSAEMLPISRQVALSADDDCVLFFE</sequence>
<dbReference type="EMBL" id="HACM01005927">
    <property type="protein sequence ID" value="CRZ06369.1"/>
    <property type="molecule type" value="Transcribed_RNA"/>
</dbReference>
<name>A0A0H5QWS8_9EUKA</name>
<dbReference type="EMBL" id="HACM01005929">
    <property type="protein sequence ID" value="CRZ06371.1"/>
    <property type="molecule type" value="Transcribed_RNA"/>
</dbReference>
<reference evidence="1" key="1">
    <citation type="submission" date="2015-04" db="EMBL/GenBank/DDBJ databases">
        <title>The genome sequence of the plant pathogenic Rhizarian Plasmodiophora brassicae reveals insights in its biotrophic life cycle and the origin of chitin synthesis.</title>
        <authorList>
            <person name="Schwelm A."/>
            <person name="Fogelqvist J."/>
            <person name="Knaust A."/>
            <person name="Julke S."/>
            <person name="Lilja T."/>
            <person name="Dhandapani V."/>
            <person name="Bonilla-Rosso G."/>
            <person name="Karlsson M."/>
            <person name="Shevchenko A."/>
            <person name="Choi S.R."/>
            <person name="Kim H.G."/>
            <person name="Park J.Y."/>
            <person name="Lim Y.P."/>
            <person name="Ludwig-Muller J."/>
            <person name="Dixelius C."/>
        </authorList>
    </citation>
    <scope>NUCLEOTIDE SEQUENCE</scope>
    <source>
        <tissue evidence="1">Potato root galls</tissue>
    </source>
</reference>